<keyword evidence="1" id="KW-0472">Membrane</keyword>
<reference evidence="3" key="1">
    <citation type="submission" date="2014-03" db="EMBL/GenBank/DDBJ databases">
        <authorList>
            <person name="Urmite Genomes U."/>
        </authorList>
    </citation>
    <scope>NUCLEOTIDE SEQUENCE [LARGE SCALE GENOMIC DNA]</scope>
    <source>
        <strain evidence="3">HD-03</strain>
    </source>
</reference>
<feature type="transmembrane region" description="Helical" evidence="1">
    <location>
        <begin position="33"/>
        <end position="51"/>
    </location>
</feature>
<evidence type="ECO:0000313" key="3">
    <source>
        <dbReference type="Proteomes" id="UP000028868"/>
    </source>
</evidence>
<dbReference type="EMBL" id="CCDI010000006">
    <property type="protein sequence ID" value="CDQ25493.1"/>
    <property type="molecule type" value="Genomic_DNA"/>
</dbReference>
<dbReference type="OrthoDB" id="9767931at2"/>
<keyword evidence="3" id="KW-1185">Reference proteome</keyword>
<sequence>MENNIDRRSIVLLTACLFLGVVAQMLFFQRDLGVNVFITVTVFYLIFFMNFRHCPLAEKRMGILLLGVILMIAFNYTLYDFALMQALNILVLPMLIFAHVVLITKPKTFEWHHPYLLTWMAQTAGGILKENRRYIDGLNEKIGKQMDRDKYEAMKKVVIGLLVGAPILMIVLLLLMQADAVFQNLLGKIPVLFSNFEEIVGRIVVALLVSGTVFGLFQSLQRPSTPHLPEQVRPQMDGIIALTILVLLNSVYLLFIFVQFTYFFGGELQNGLSYSEYARRGFFELLAVTLVNLSVLLPMLLFQKVEGLYIQRVLKALYALLIVFSMILLVSAFQRLLLYESQYGYTMDRLLAMMFMIFLFVLFTYTLIKVWIPRLPLIHFYIICAFIFYTCMNGFNLESWVVEKNLERYDRTGDVDMAYLNSLSYTGVSALLDLYEEGFEHPHLEFILQKRYDQWVVNEENSWVSYNYQKNKVEQRLREWGQTP</sequence>
<accession>A0A024P9G0</accession>
<dbReference type="AlphaFoldDB" id="A0A024P9G0"/>
<feature type="transmembrane region" description="Helical" evidence="1">
    <location>
        <begin position="63"/>
        <end position="79"/>
    </location>
</feature>
<dbReference type="RefSeq" id="WP_035511263.1">
    <property type="nucleotide sequence ID" value="NZ_CCDH010000006.1"/>
</dbReference>
<dbReference type="Proteomes" id="UP000028868">
    <property type="component" value="Unassembled WGS sequence"/>
</dbReference>
<protein>
    <submittedName>
        <fullName evidence="2">Uncharacterized protein</fullName>
    </submittedName>
</protein>
<comment type="caution">
    <text evidence="2">The sequence shown here is derived from an EMBL/GenBank/DDBJ whole genome shotgun (WGS) entry which is preliminary data.</text>
</comment>
<evidence type="ECO:0000256" key="1">
    <source>
        <dbReference type="SAM" id="Phobius"/>
    </source>
</evidence>
<keyword evidence="1" id="KW-1133">Transmembrane helix</keyword>
<feature type="transmembrane region" description="Helical" evidence="1">
    <location>
        <begin position="85"/>
        <end position="103"/>
    </location>
</feature>
<reference evidence="2 3" key="2">
    <citation type="submission" date="2014-05" db="EMBL/GenBank/DDBJ databases">
        <title>Draft genome sequence of Halobacillus karajensis HK-03.</title>
        <authorList>
            <person name="Khelaifia S."/>
            <person name="Croce O."/>
            <person name="Lagier J.C."/>
            <person name="Raoult D."/>
        </authorList>
    </citation>
    <scope>NUCLEOTIDE SEQUENCE [LARGE SCALE GENOMIC DNA]</scope>
    <source>
        <strain evidence="2 3">HD-03</strain>
    </source>
</reference>
<feature type="transmembrane region" description="Helical" evidence="1">
    <location>
        <begin position="282"/>
        <end position="302"/>
    </location>
</feature>
<feature type="transmembrane region" description="Helical" evidence="1">
    <location>
        <begin position="238"/>
        <end position="262"/>
    </location>
</feature>
<feature type="transmembrane region" description="Helical" evidence="1">
    <location>
        <begin position="157"/>
        <end position="179"/>
    </location>
</feature>
<feature type="transmembrane region" description="Helical" evidence="1">
    <location>
        <begin position="380"/>
        <end position="397"/>
    </location>
</feature>
<gene>
    <name evidence="2" type="ORF">BN983_03839</name>
</gene>
<name>A0A024P9G0_9BACI</name>
<keyword evidence="1" id="KW-0812">Transmembrane</keyword>
<dbReference type="InterPro" id="IPR025291">
    <property type="entry name" value="DUF4153"/>
</dbReference>
<organism evidence="2 3">
    <name type="scientific">Halobacillus karajensis</name>
    <dbReference type="NCBI Taxonomy" id="195088"/>
    <lineage>
        <taxon>Bacteria</taxon>
        <taxon>Bacillati</taxon>
        <taxon>Bacillota</taxon>
        <taxon>Bacilli</taxon>
        <taxon>Bacillales</taxon>
        <taxon>Bacillaceae</taxon>
        <taxon>Halobacillus</taxon>
    </lineage>
</organism>
<feature type="transmembrane region" description="Helical" evidence="1">
    <location>
        <begin position="314"/>
        <end position="338"/>
    </location>
</feature>
<evidence type="ECO:0000313" key="2">
    <source>
        <dbReference type="EMBL" id="CDQ25493.1"/>
    </source>
</evidence>
<feature type="transmembrane region" description="Helical" evidence="1">
    <location>
        <begin position="350"/>
        <end position="368"/>
    </location>
</feature>
<proteinExistence type="predicted"/>
<dbReference type="Pfam" id="PF13687">
    <property type="entry name" value="DUF4153"/>
    <property type="match status" value="1"/>
</dbReference>
<feature type="transmembrane region" description="Helical" evidence="1">
    <location>
        <begin position="199"/>
        <end position="217"/>
    </location>
</feature>